<evidence type="ECO:0000313" key="2">
    <source>
        <dbReference type="Proteomes" id="UP001626550"/>
    </source>
</evidence>
<comment type="caution">
    <text evidence="1">The sequence shown here is derived from an EMBL/GenBank/DDBJ whole genome shotgun (WGS) entry which is preliminary data.</text>
</comment>
<sequence length="201" mass="22918">MEFLRILTREKGKVEFLADLDTNETYAKDELDRFMQDLNTYSPLTREIFHGSMNQNANSIPFIYEARLYTVDGNTLTAIWLRDQIVEQPSSQGPHAYQSWGNKSNFGQEENANAGSRRTLLGFTDGNPRPSRMTYGNEANGPLSFARQPTAIHSAFMADLAKQVNKINQPLDETAGCCFFPFCILDTKAARKCRMIYFSFW</sequence>
<reference evidence="1 2" key="1">
    <citation type="submission" date="2024-11" db="EMBL/GenBank/DDBJ databases">
        <title>Adaptive evolution of stress response genes in parasites aligns with host niche diversity.</title>
        <authorList>
            <person name="Hahn C."/>
            <person name="Resl P."/>
        </authorList>
    </citation>
    <scope>NUCLEOTIDE SEQUENCE [LARGE SCALE GENOMIC DNA]</scope>
    <source>
        <strain evidence="1">EGGRZ-B1_66</strain>
        <tissue evidence="1">Body</tissue>
    </source>
</reference>
<name>A0ABD2Q5E1_9PLAT</name>
<protein>
    <submittedName>
        <fullName evidence="1">Uncharacterized protein</fullName>
    </submittedName>
</protein>
<proteinExistence type="predicted"/>
<dbReference type="Proteomes" id="UP001626550">
    <property type="component" value="Unassembled WGS sequence"/>
</dbReference>
<organism evidence="1 2">
    <name type="scientific">Cichlidogyrus casuarinus</name>
    <dbReference type="NCBI Taxonomy" id="1844966"/>
    <lineage>
        <taxon>Eukaryota</taxon>
        <taxon>Metazoa</taxon>
        <taxon>Spiralia</taxon>
        <taxon>Lophotrochozoa</taxon>
        <taxon>Platyhelminthes</taxon>
        <taxon>Monogenea</taxon>
        <taxon>Monopisthocotylea</taxon>
        <taxon>Dactylogyridea</taxon>
        <taxon>Ancyrocephalidae</taxon>
        <taxon>Cichlidogyrus</taxon>
    </lineage>
</organism>
<gene>
    <name evidence="1" type="ORF">Ciccas_007984</name>
</gene>
<dbReference type="EMBL" id="JBJKFK010001311">
    <property type="protein sequence ID" value="KAL3313416.1"/>
    <property type="molecule type" value="Genomic_DNA"/>
</dbReference>
<keyword evidence="2" id="KW-1185">Reference proteome</keyword>
<accession>A0ABD2Q5E1</accession>
<evidence type="ECO:0000313" key="1">
    <source>
        <dbReference type="EMBL" id="KAL3313416.1"/>
    </source>
</evidence>
<dbReference type="AlphaFoldDB" id="A0ABD2Q5E1"/>